<sequence>LPQMSENMFFSDVEDKLDFLNKELKRLLSLNPPADVTQILLDIKKILREIDMRTGLDSSHPKMKQIIERIMSILKSIKTNDIMMMIQMADIMKDLTESLGQMTPAMRDEVKSMYLEIQSNFARNWHKASSQQAKYLSSLLIHGFAALINAEKFEIGGALKDQTALGSNQLIMKLLQQAASVGDVLMDYVVPQQAPLTINTEFLSVTLMKRLPHELANLKVTQASTLKGKAVKGSIHLPRNISSLQDLSINSDIELKMLLFAENPLKGGEGSEEITSTVLGLSLKDRDGNMLSPQSDSELVNVEIPNSADFSVFSHNFTFSMKRKGDKMELFQSSQNVKIFTSTRTLDKAFIVRLIPSLSNVSMKILITNNPHPTLRDVLEKGQFLPLPEDQLARKDNLVQDKFSLFFTESDSPSNEIIKRSVDDSRISSSLTSHCSSRDSGSCMKDSVTKGIEVITVGMTLDLDSMNHSELMDDKCFQSACEKTISFGIDLEIMTATCSQWNEARQLWLSDDCKVLPFTTKDQLHCACSVTFIQSMYLFAGSIVPSIIKWIKSDEFFKLVTHVVIAAVILLWITYLVLLTWARAADESHKIKLGVLICSDNNPRHQYIYMVCVATGWWKGAGTTAKVYLHLTGSEGSSRQFCMSHTRRKCFQTGGEDWIILTTKKSLGELQSLTICHDNTGTSPDWLLDYIVVKDLIHQKSWMFLHRNWLAMHRDECLTTSATLVASSLKNSLSNLFVKKVPGKRVGPKYMPNMPLWIGEDDEDYMYMHNVIGAHRMPSLHLKTLRLKRQRESAIRQDPEHIERSRWMYLGWLLSLGTSLAATILLLYYGLMFSLANRNIWIWSIVVSLANSALVVEPLKVLVLVLIHTVYLKKPVYLEKYKLTSRHETDEEYVHEVNARKTQCSKPQYIPPSKTLLEQLRKKFELQWMINSALKDIVHYVLFLAIVLIFAHVNWKIQDSYACTKTVEKIFIKSTDEHKDFSKVKDVASMFQHFEKVILPTFDSLQDSRPSQISSFYLVGSPRLRQLRIKQNSCPSVMSPYFYNMSCPKDDSALEDKGKYDGTWLIPLAENKDPVSSIWIYQSSVDLLTPQFWGTQGSYSGGGFVLEMSSELKPRQEVEKIRNSVWIDMLAFGKQSENFRDVLAGLLTLLHAWHNMRDICEINVLLPILYSLFIIFLFGIFCPMSFAILNHSLHLAKQASKERRPHFSIINYIKEKSKRKLLLWAGRLRKRE</sequence>
<dbReference type="Pfam" id="PF01477">
    <property type="entry name" value="PLAT"/>
    <property type="match status" value="1"/>
</dbReference>
<dbReference type="SUPFAM" id="SSF49723">
    <property type="entry name" value="Lipase/lipooxygenase domain (PLAT/LH2 domain)"/>
    <property type="match status" value="1"/>
</dbReference>
<dbReference type="Pfam" id="PF20519">
    <property type="entry name" value="Polycystin_dom"/>
    <property type="match status" value="1"/>
</dbReference>
<gene>
    <name evidence="9" type="ORF">ACJMK2_035159</name>
</gene>
<reference evidence="9 10" key="1">
    <citation type="submission" date="2024-11" db="EMBL/GenBank/DDBJ databases">
        <title>Chromosome-level genome assembly of the freshwater bivalve Anodonta woodiana.</title>
        <authorList>
            <person name="Chen X."/>
        </authorList>
    </citation>
    <scope>NUCLEOTIDE SEQUENCE [LARGE SCALE GENOMIC DNA]</scope>
    <source>
        <strain evidence="9">MN2024</strain>
        <tissue evidence="9">Gills</tissue>
    </source>
</reference>
<feature type="non-terminal residue" evidence="9">
    <location>
        <position position="1"/>
    </location>
</feature>
<comment type="caution">
    <text evidence="9">The sequence shown here is derived from an EMBL/GenBank/DDBJ whole genome shotgun (WGS) entry which is preliminary data.</text>
</comment>
<dbReference type="GO" id="GO:0016020">
    <property type="term" value="C:membrane"/>
    <property type="evidence" value="ECO:0007669"/>
    <property type="project" value="UniProtKB-SubCell"/>
</dbReference>
<dbReference type="AlphaFoldDB" id="A0ABD3WVA1"/>
<evidence type="ECO:0000256" key="2">
    <source>
        <dbReference type="ARBA" id="ARBA00007200"/>
    </source>
</evidence>
<keyword evidence="5 7" id="KW-0472">Membrane</keyword>
<comment type="subcellular location">
    <subcellularLocation>
        <location evidence="1">Membrane</location>
        <topology evidence="1">Multi-pass membrane protein</topology>
    </subcellularLocation>
</comment>
<feature type="transmembrane region" description="Helical" evidence="7">
    <location>
        <begin position="559"/>
        <end position="582"/>
    </location>
</feature>
<keyword evidence="4 7" id="KW-1133">Transmembrane helix</keyword>
<dbReference type="EMBL" id="JBJQND010000005">
    <property type="protein sequence ID" value="KAL3877455.1"/>
    <property type="molecule type" value="Genomic_DNA"/>
</dbReference>
<dbReference type="PANTHER" id="PTHR10877:SF183">
    <property type="entry name" value="AT14535P-RELATED"/>
    <property type="match status" value="1"/>
</dbReference>
<evidence type="ECO:0000256" key="4">
    <source>
        <dbReference type="ARBA" id="ARBA00022989"/>
    </source>
</evidence>
<keyword evidence="10" id="KW-1185">Reference proteome</keyword>
<dbReference type="InterPro" id="IPR001024">
    <property type="entry name" value="PLAT/LH2_dom"/>
</dbReference>
<dbReference type="Proteomes" id="UP001634394">
    <property type="component" value="Unassembled WGS sequence"/>
</dbReference>
<organism evidence="9 10">
    <name type="scientific">Sinanodonta woodiana</name>
    <name type="common">Chinese pond mussel</name>
    <name type="synonym">Anodonta woodiana</name>
    <dbReference type="NCBI Taxonomy" id="1069815"/>
    <lineage>
        <taxon>Eukaryota</taxon>
        <taxon>Metazoa</taxon>
        <taxon>Spiralia</taxon>
        <taxon>Lophotrochozoa</taxon>
        <taxon>Mollusca</taxon>
        <taxon>Bivalvia</taxon>
        <taxon>Autobranchia</taxon>
        <taxon>Heteroconchia</taxon>
        <taxon>Palaeoheterodonta</taxon>
        <taxon>Unionida</taxon>
        <taxon>Unionoidea</taxon>
        <taxon>Unionidae</taxon>
        <taxon>Unioninae</taxon>
        <taxon>Sinanodonta</taxon>
    </lineage>
</organism>
<accession>A0ABD3WVA1</accession>
<protein>
    <recommendedName>
        <fullName evidence="8">PLAT domain-containing protein</fullName>
    </recommendedName>
</protein>
<dbReference type="PANTHER" id="PTHR10877">
    <property type="entry name" value="POLYCYSTIN FAMILY MEMBER"/>
    <property type="match status" value="1"/>
</dbReference>
<evidence type="ECO:0000256" key="7">
    <source>
        <dbReference type="SAM" id="Phobius"/>
    </source>
</evidence>
<dbReference type="PROSITE" id="PS50095">
    <property type="entry name" value="PLAT"/>
    <property type="match status" value="1"/>
</dbReference>
<evidence type="ECO:0000256" key="1">
    <source>
        <dbReference type="ARBA" id="ARBA00004141"/>
    </source>
</evidence>
<evidence type="ECO:0000256" key="3">
    <source>
        <dbReference type="ARBA" id="ARBA00022692"/>
    </source>
</evidence>
<evidence type="ECO:0000256" key="5">
    <source>
        <dbReference type="ARBA" id="ARBA00023136"/>
    </source>
</evidence>
<feature type="transmembrane region" description="Helical" evidence="7">
    <location>
        <begin position="841"/>
        <end position="872"/>
    </location>
</feature>
<feature type="transmembrane region" description="Helical" evidence="7">
    <location>
        <begin position="807"/>
        <end position="829"/>
    </location>
</feature>
<evidence type="ECO:0000313" key="9">
    <source>
        <dbReference type="EMBL" id="KAL3877455.1"/>
    </source>
</evidence>
<dbReference type="InterPro" id="IPR046791">
    <property type="entry name" value="Polycystin_dom"/>
</dbReference>
<evidence type="ECO:0000259" key="8">
    <source>
        <dbReference type="PROSITE" id="PS50095"/>
    </source>
</evidence>
<keyword evidence="3 7" id="KW-0812">Transmembrane</keyword>
<dbReference type="InterPro" id="IPR036392">
    <property type="entry name" value="PLAT/LH2_dom_sf"/>
</dbReference>
<dbReference type="InterPro" id="IPR051223">
    <property type="entry name" value="Polycystin"/>
</dbReference>
<feature type="transmembrane region" description="Helical" evidence="7">
    <location>
        <begin position="937"/>
        <end position="955"/>
    </location>
</feature>
<feature type="transmembrane region" description="Helical" evidence="7">
    <location>
        <begin position="1164"/>
        <end position="1189"/>
    </location>
</feature>
<proteinExistence type="inferred from homology"/>
<comment type="similarity">
    <text evidence="2">Belongs to the polycystin family.</text>
</comment>
<evidence type="ECO:0000313" key="10">
    <source>
        <dbReference type="Proteomes" id="UP001634394"/>
    </source>
</evidence>
<evidence type="ECO:0000256" key="6">
    <source>
        <dbReference type="PROSITE-ProRule" id="PRU00152"/>
    </source>
</evidence>
<comment type="caution">
    <text evidence="6">Lacks conserved residue(s) required for the propagation of feature annotation.</text>
</comment>
<feature type="domain" description="PLAT" evidence="8">
    <location>
        <begin position="607"/>
        <end position="724"/>
    </location>
</feature>
<dbReference type="Gene3D" id="2.60.60.20">
    <property type="entry name" value="PLAT/LH2 domain"/>
    <property type="match status" value="1"/>
</dbReference>
<name>A0ABD3WVA1_SINWO</name>
<dbReference type="SMART" id="SM00308">
    <property type="entry name" value="LH2"/>
    <property type="match status" value="1"/>
</dbReference>